<protein>
    <submittedName>
        <fullName evidence="1">15954_t:CDS:1</fullName>
    </submittedName>
</protein>
<comment type="caution">
    <text evidence="1">The sequence shown here is derived from an EMBL/GenBank/DDBJ whole genome shotgun (WGS) entry which is preliminary data.</text>
</comment>
<dbReference type="EMBL" id="CAJVPT010008895">
    <property type="protein sequence ID" value="CAG8556648.1"/>
    <property type="molecule type" value="Genomic_DNA"/>
</dbReference>
<reference evidence="1" key="1">
    <citation type="submission" date="2021-06" db="EMBL/GenBank/DDBJ databases">
        <authorList>
            <person name="Kallberg Y."/>
            <person name="Tangrot J."/>
            <person name="Rosling A."/>
        </authorList>
    </citation>
    <scope>NUCLEOTIDE SEQUENCE</scope>
    <source>
        <strain evidence="1">CL356</strain>
    </source>
</reference>
<evidence type="ECO:0000313" key="1">
    <source>
        <dbReference type="EMBL" id="CAG8556648.1"/>
    </source>
</evidence>
<gene>
    <name evidence="1" type="ORF">ACOLOM_LOCUS5070</name>
</gene>
<feature type="non-terminal residue" evidence="1">
    <location>
        <position position="1"/>
    </location>
</feature>
<keyword evidence="2" id="KW-1185">Reference proteome</keyword>
<dbReference type="Proteomes" id="UP000789525">
    <property type="component" value="Unassembled WGS sequence"/>
</dbReference>
<name>A0ACA9M2V1_9GLOM</name>
<proteinExistence type="predicted"/>
<organism evidence="1 2">
    <name type="scientific">Acaulospora colombiana</name>
    <dbReference type="NCBI Taxonomy" id="27376"/>
    <lineage>
        <taxon>Eukaryota</taxon>
        <taxon>Fungi</taxon>
        <taxon>Fungi incertae sedis</taxon>
        <taxon>Mucoromycota</taxon>
        <taxon>Glomeromycotina</taxon>
        <taxon>Glomeromycetes</taxon>
        <taxon>Diversisporales</taxon>
        <taxon>Acaulosporaceae</taxon>
        <taxon>Acaulospora</taxon>
    </lineage>
</organism>
<sequence length="215" mass="24123">ILDKIAAEHTGPGEIIPLTLDHSDKESLKTAVAEVSKREKYIDLCDLHTIFIVPWMVVLTLWVRFIANAAVTRMTLVTPQPKENLNAEQYAKALFEQPMEDWDELLRINLSAVYFSSVAFMPLLVANPHKERASIVTIGSISGTTALSQTGQYAYNVSKAGLHSLTRMLANDFKHPDIGVRVNCLAPGYFPSEMTVVQGDEDEWKKIKHIRERVC</sequence>
<accession>A0ACA9M2V1</accession>
<evidence type="ECO:0000313" key="2">
    <source>
        <dbReference type="Proteomes" id="UP000789525"/>
    </source>
</evidence>